<evidence type="ECO:0000313" key="2">
    <source>
        <dbReference type="Proteomes" id="UP000886800"/>
    </source>
</evidence>
<dbReference type="InterPro" id="IPR036514">
    <property type="entry name" value="SGNH_hydro_sf"/>
</dbReference>
<evidence type="ECO:0000313" key="1">
    <source>
        <dbReference type="EMBL" id="HIX64721.1"/>
    </source>
</evidence>
<name>A0A9D2B6E7_9FIRM</name>
<dbReference type="NCBIfam" id="TIGR04092">
    <property type="entry name" value="LTA_DltD"/>
    <property type="match status" value="1"/>
</dbReference>
<dbReference type="PANTHER" id="PTHR40039:SF1">
    <property type="entry name" value="PROTEIN DLTD"/>
    <property type="match status" value="1"/>
</dbReference>
<dbReference type="Gene3D" id="3.40.50.1110">
    <property type="entry name" value="SGNH hydrolase"/>
    <property type="match status" value="1"/>
</dbReference>
<dbReference type="InterPro" id="IPR023896">
    <property type="entry name" value="LTA_DltD"/>
</dbReference>
<protein>
    <submittedName>
        <fullName evidence="1">D-alanyl-lipoteichoic acid biosynthesis protein DltD</fullName>
    </submittedName>
</protein>
<dbReference type="Pfam" id="PF04914">
    <property type="entry name" value="DltD"/>
    <property type="match status" value="1"/>
</dbReference>
<gene>
    <name evidence="1" type="primary">dltD</name>
    <name evidence="1" type="ORF">H9736_00580</name>
</gene>
<accession>A0A9D2B6E7</accession>
<dbReference type="InterPro" id="IPR006998">
    <property type="entry name" value="DltD"/>
</dbReference>
<dbReference type="PANTHER" id="PTHR40039">
    <property type="entry name" value="PROTEIN DLTD"/>
    <property type="match status" value="1"/>
</dbReference>
<sequence>MRAALRQVLLPTLGLLLAAALILWGVGSALICSMPPWRDSVGNQNAAEKITGCYLLAQSATQEDTLLLFGSSELRTTEICTHPANFFAGKRAGFQVDLIGRGSCQSLIHALQIAASGDSLRGKKVVLITSPQSYVAGGIAPDLFYANFSAQQYLALLEDDSLSPQLKQYLSGRVAKLLADYAALPDAAPVDPALQLLAKQQSRPSALAGAATALLTPYYALSGYLGSLRDLAAARPLLAAGEDTAAPIQPDPIDWAAEEAAAVAQAEQMSANNEFGMEDGYYTTYIGDRLERLAGRESQLSYADSPEYDDLRALFQVCREKGIRPLFIHVPLHGQWSDYTGFTAGRRAQYYENVRQIAGEYGVQLLDLTGYEYEEYFLCDTMHLGWKGWLAVDRALIGYYYGL</sequence>
<dbReference type="Proteomes" id="UP000886800">
    <property type="component" value="Unassembled WGS sequence"/>
</dbReference>
<dbReference type="SUPFAM" id="SSF52266">
    <property type="entry name" value="SGNH hydrolase"/>
    <property type="match status" value="1"/>
</dbReference>
<proteinExistence type="predicted"/>
<dbReference type="AlphaFoldDB" id="A0A9D2B6E7"/>
<organism evidence="1 2">
    <name type="scientific">Candidatus Anaerotruncus excrementipullorum</name>
    <dbReference type="NCBI Taxonomy" id="2838465"/>
    <lineage>
        <taxon>Bacteria</taxon>
        <taxon>Bacillati</taxon>
        <taxon>Bacillota</taxon>
        <taxon>Clostridia</taxon>
        <taxon>Eubacteriales</taxon>
        <taxon>Oscillospiraceae</taxon>
        <taxon>Anaerotruncus</taxon>
    </lineage>
</organism>
<dbReference type="EMBL" id="DXES01000011">
    <property type="protein sequence ID" value="HIX64721.1"/>
    <property type="molecule type" value="Genomic_DNA"/>
</dbReference>
<comment type="caution">
    <text evidence="1">The sequence shown here is derived from an EMBL/GenBank/DDBJ whole genome shotgun (WGS) entry which is preliminary data.</text>
</comment>
<reference evidence="1" key="2">
    <citation type="submission" date="2021-04" db="EMBL/GenBank/DDBJ databases">
        <authorList>
            <person name="Gilroy R."/>
        </authorList>
    </citation>
    <scope>NUCLEOTIDE SEQUENCE</scope>
    <source>
        <strain evidence="1">CHK188-5543</strain>
    </source>
</reference>
<reference evidence="1" key="1">
    <citation type="journal article" date="2021" name="PeerJ">
        <title>Extensive microbial diversity within the chicken gut microbiome revealed by metagenomics and culture.</title>
        <authorList>
            <person name="Gilroy R."/>
            <person name="Ravi A."/>
            <person name="Getino M."/>
            <person name="Pursley I."/>
            <person name="Horton D.L."/>
            <person name="Alikhan N.F."/>
            <person name="Baker D."/>
            <person name="Gharbi K."/>
            <person name="Hall N."/>
            <person name="Watson M."/>
            <person name="Adriaenssens E.M."/>
            <person name="Foster-Nyarko E."/>
            <person name="Jarju S."/>
            <person name="Secka A."/>
            <person name="Antonio M."/>
            <person name="Oren A."/>
            <person name="Chaudhuri R.R."/>
            <person name="La Ragione R."/>
            <person name="Hildebrand F."/>
            <person name="Pallen M.J."/>
        </authorList>
    </citation>
    <scope>NUCLEOTIDE SEQUENCE</scope>
    <source>
        <strain evidence="1">CHK188-5543</strain>
    </source>
</reference>